<reference evidence="1" key="1">
    <citation type="submission" date="2023-07" db="EMBL/GenBank/DDBJ databases">
        <authorList>
            <consortium name="CYATHOMIX"/>
        </authorList>
    </citation>
    <scope>NUCLEOTIDE SEQUENCE</scope>
    <source>
        <strain evidence="1">N/A</strain>
    </source>
</reference>
<comment type="caution">
    <text evidence="1">The sequence shown here is derived from an EMBL/GenBank/DDBJ whole genome shotgun (WGS) entry which is preliminary data.</text>
</comment>
<dbReference type="Proteomes" id="UP001176961">
    <property type="component" value="Unassembled WGS sequence"/>
</dbReference>
<accession>A0AA36DPY7</accession>
<sequence>MRFLPRTLFIGDVMQMVDTEDGDILVLTDLVREELGLSRLRLLPSLPSVVDIEALEELKDRITLRQASSINSSVRFRSRLSLIPEQVPSTVEDCKEPSEVPCFVYGRKYRQPINKILSSPHE</sequence>
<evidence type="ECO:0000313" key="1">
    <source>
        <dbReference type="EMBL" id="CAJ0591671.1"/>
    </source>
</evidence>
<dbReference type="EMBL" id="CATQJL010000001">
    <property type="protein sequence ID" value="CAJ0591671.1"/>
    <property type="molecule type" value="Genomic_DNA"/>
</dbReference>
<dbReference type="AlphaFoldDB" id="A0AA36DPY7"/>
<keyword evidence="2" id="KW-1185">Reference proteome</keyword>
<protein>
    <submittedName>
        <fullName evidence="1">Uncharacterized protein</fullName>
    </submittedName>
</protein>
<proteinExistence type="predicted"/>
<organism evidence="1 2">
    <name type="scientific">Cylicocyclus nassatus</name>
    <name type="common">Nematode worm</name>
    <dbReference type="NCBI Taxonomy" id="53992"/>
    <lineage>
        <taxon>Eukaryota</taxon>
        <taxon>Metazoa</taxon>
        <taxon>Ecdysozoa</taxon>
        <taxon>Nematoda</taxon>
        <taxon>Chromadorea</taxon>
        <taxon>Rhabditida</taxon>
        <taxon>Rhabditina</taxon>
        <taxon>Rhabditomorpha</taxon>
        <taxon>Strongyloidea</taxon>
        <taxon>Strongylidae</taxon>
        <taxon>Cylicocyclus</taxon>
    </lineage>
</organism>
<evidence type="ECO:0000313" key="2">
    <source>
        <dbReference type="Proteomes" id="UP001176961"/>
    </source>
</evidence>
<name>A0AA36DPY7_CYLNA</name>
<gene>
    <name evidence="1" type="ORF">CYNAS_LOCUS3654</name>
</gene>